<protein>
    <recommendedName>
        <fullName evidence="5">Peptidase A1 domain-containing protein</fullName>
    </recommendedName>
</protein>
<dbReference type="GO" id="GO:0006508">
    <property type="term" value="P:proteolysis"/>
    <property type="evidence" value="ECO:0007669"/>
    <property type="project" value="InterPro"/>
</dbReference>
<evidence type="ECO:0000256" key="3">
    <source>
        <dbReference type="SAM" id="Phobius"/>
    </source>
</evidence>
<keyword evidence="7" id="KW-1185">Reference proteome</keyword>
<dbReference type="Proteomes" id="UP000016933">
    <property type="component" value="Unassembled WGS sequence"/>
</dbReference>
<keyword evidence="3" id="KW-0472">Membrane</keyword>
<name>N1Q3Z8_DOTSN</name>
<dbReference type="AlphaFoldDB" id="N1Q3Z8"/>
<gene>
    <name evidence="6" type="ORF">DOTSEDRAFT_19656</name>
</gene>
<dbReference type="STRING" id="675120.N1Q3Z8"/>
<dbReference type="InterPro" id="IPR001461">
    <property type="entry name" value="Aspartic_peptidase_A1"/>
</dbReference>
<dbReference type="EMBL" id="KB446535">
    <property type="protein sequence ID" value="EME49189.1"/>
    <property type="molecule type" value="Genomic_DNA"/>
</dbReference>
<dbReference type="eggNOG" id="ENOG502RV5I">
    <property type="taxonomic scope" value="Eukaryota"/>
</dbReference>
<keyword evidence="4" id="KW-0732">Signal</keyword>
<feature type="transmembrane region" description="Helical" evidence="3">
    <location>
        <begin position="447"/>
        <end position="469"/>
    </location>
</feature>
<dbReference type="HOGENOM" id="CLU_009988_3_0_1"/>
<evidence type="ECO:0000256" key="1">
    <source>
        <dbReference type="ARBA" id="ARBA00007447"/>
    </source>
</evidence>
<feature type="signal peptide" evidence="4">
    <location>
        <begin position="1"/>
        <end position="21"/>
    </location>
</feature>
<evidence type="ECO:0000256" key="2">
    <source>
        <dbReference type="SAM" id="MobiDB-lite"/>
    </source>
</evidence>
<keyword evidence="3" id="KW-0812">Transmembrane</keyword>
<dbReference type="CDD" id="cd05471">
    <property type="entry name" value="pepsin_like"/>
    <property type="match status" value="1"/>
</dbReference>
<feature type="chain" id="PRO_5004109302" description="Peptidase A1 domain-containing protein" evidence="4">
    <location>
        <begin position="22"/>
        <end position="596"/>
    </location>
</feature>
<evidence type="ECO:0000259" key="5">
    <source>
        <dbReference type="PROSITE" id="PS51767"/>
    </source>
</evidence>
<dbReference type="PROSITE" id="PS51767">
    <property type="entry name" value="PEPTIDASE_A1"/>
    <property type="match status" value="1"/>
</dbReference>
<dbReference type="GO" id="GO:0000324">
    <property type="term" value="C:fungal-type vacuole"/>
    <property type="evidence" value="ECO:0007669"/>
    <property type="project" value="TreeGrafter"/>
</dbReference>
<proteinExistence type="inferred from homology"/>
<sequence length="596" mass="63665">MKSQTGFAICTLLNAAPLVCAFSLPSWSSANSPSVDQLSKRAEQNSTTIPAAINIAPSQYWDGDDGPWSSFPLQVGTAAQNIRALISTESFSTLTVGAEGCPSFYPSDCATQRGFLFLPNESLTWVPESIFQVGVGINLNEDTTADAGFDTVTLGWQGTGGPSVAHSTVFNLADPNYWLGSFGLNPRPANFTTYNDPQPSFMQQLVNNHTIPSLSYGYTAGNQYRLNKVYGSLVLGGYDENRFDATKNVSISLYSDQSRDLLVNVQAITSGTTNLLPGGSISMFIDSTTAQLWLPETACTAFEQAFGLTYDNASSLYLVNSSLHTTLQQQNPSVTFTIGSQKTGGETVEIVLPYGAFDLQATFPAVQNPNTSYYFPLKRAQNDTQYTLGRTFLQEAYLITDYDRQNFTVAPCIWDQDKVSTASLKSILRTNETSTGNSGSSSNTGAIAGGVVGGVVGAVAVIGGILYLLQRRKQGEKKRLAELEGKDSAAAAGAARTSDDSAGKGKPFISQPIGGELGGGDIHELNAPYKQQAQEMDSPHKVDPNKHGYSEMAGGEYFGPPKGVPAEMHGSAPIYEMAGSDVHEMPATGMPTDVKR</sequence>
<dbReference type="PANTHER" id="PTHR47966">
    <property type="entry name" value="BETA-SITE APP-CLEAVING ENZYME, ISOFORM A-RELATED"/>
    <property type="match status" value="1"/>
</dbReference>
<dbReference type="PANTHER" id="PTHR47966:SF51">
    <property type="entry name" value="BETA-SITE APP-CLEAVING ENZYME, ISOFORM A-RELATED"/>
    <property type="match status" value="1"/>
</dbReference>
<dbReference type="Pfam" id="PF00026">
    <property type="entry name" value="Asp"/>
    <property type="match status" value="1"/>
</dbReference>
<comment type="similarity">
    <text evidence="1">Belongs to the peptidase A1 family.</text>
</comment>
<accession>N1Q3Z8</accession>
<organism evidence="6 7">
    <name type="scientific">Dothistroma septosporum (strain NZE10 / CBS 128990)</name>
    <name type="common">Red band needle blight fungus</name>
    <name type="synonym">Mycosphaerella pini</name>
    <dbReference type="NCBI Taxonomy" id="675120"/>
    <lineage>
        <taxon>Eukaryota</taxon>
        <taxon>Fungi</taxon>
        <taxon>Dikarya</taxon>
        <taxon>Ascomycota</taxon>
        <taxon>Pezizomycotina</taxon>
        <taxon>Dothideomycetes</taxon>
        <taxon>Dothideomycetidae</taxon>
        <taxon>Mycosphaerellales</taxon>
        <taxon>Mycosphaerellaceae</taxon>
        <taxon>Dothistroma</taxon>
    </lineage>
</organism>
<dbReference type="InterPro" id="IPR033121">
    <property type="entry name" value="PEPTIDASE_A1"/>
</dbReference>
<reference evidence="7" key="1">
    <citation type="journal article" date="2012" name="PLoS Genet.">
        <title>The genomes of the fungal plant pathogens Cladosporium fulvum and Dothistroma septosporum reveal adaptation to different hosts and lifestyles but also signatures of common ancestry.</title>
        <authorList>
            <person name="de Wit P.J.G.M."/>
            <person name="van der Burgt A."/>
            <person name="Oekmen B."/>
            <person name="Stergiopoulos I."/>
            <person name="Abd-Elsalam K.A."/>
            <person name="Aerts A.L."/>
            <person name="Bahkali A.H."/>
            <person name="Beenen H.G."/>
            <person name="Chettri P."/>
            <person name="Cox M.P."/>
            <person name="Datema E."/>
            <person name="de Vries R.P."/>
            <person name="Dhillon B."/>
            <person name="Ganley A.R."/>
            <person name="Griffiths S.A."/>
            <person name="Guo Y."/>
            <person name="Hamelin R.C."/>
            <person name="Henrissat B."/>
            <person name="Kabir M.S."/>
            <person name="Jashni M.K."/>
            <person name="Kema G."/>
            <person name="Klaubauf S."/>
            <person name="Lapidus A."/>
            <person name="Levasseur A."/>
            <person name="Lindquist E."/>
            <person name="Mehrabi R."/>
            <person name="Ohm R.A."/>
            <person name="Owen T.J."/>
            <person name="Salamov A."/>
            <person name="Schwelm A."/>
            <person name="Schijlen E."/>
            <person name="Sun H."/>
            <person name="van den Burg H.A."/>
            <person name="van Ham R.C.H.J."/>
            <person name="Zhang S."/>
            <person name="Goodwin S.B."/>
            <person name="Grigoriev I.V."/>
            <person name="Collemare J."/>
            <person name="Bradshaw R.E."/>
        </authorList>
    </citation>
    <scope>NUCLEOTIDE SEQUENCE [LARGE SCALE GENOMIC DNA]</scope>
    <source>
        <strain evidence="7">NZE10 / CBS 128990</strain>
    </source>
</reference>
<dbReference type="SUPFAM" id="SSF50630">
    <property type="entry name" value="Acid proteases"/>
    <property type="match status" value="1"/>
</dbReference>
<dbReference type="Gene3D" id="2.40.70.10">
    <property type="entry name" value="Acid Proteases"/>
    <property type="match status" value="2"/>
</dbReference>
<feature type="region of interest" description="Disordered" evidence="2">
    <location>
        <begin position="480"/>
        <end position="511"/>
    </location>
</feature>
<feature type="domain" description="Peptidase A1" evidence="5">
    <location>
        <begin position="69"/>
        <end position="410"/>
    </location>
</feature>
<dbReference type="GO" id="GO:0004190">
    <property type="term" value="F:aspartic-type endopeptidase activity"/>
    <property type="evidence" value="ECO:0007669"/>
    <property type="project" value="InterPro"/>
</dbReference>
<keyword evidence="3" id="KW-1133">Transmembrane helix</keyword>
<dbReference type="OrthoDB" id="4074350at2759"/>
<dbReference type="InterPro" id="IPR021109">
    <property type="entry name" value="Peptidase_aspartic_dom_sf"/>
</dbReference>
<dbReference type="OMA" id="DYDRQNF"/>
<evidence type="ECO:0000313" key="6">
    <source>
        <dbReference type="EMBL" id="EME49189.1"/>
    </source>
</evidence>
<evidence type="ECO:0000313" key="7">
    <source>
        <dbReference type="Proteomes" id="UP000016933"/>
    </source>
</evidence>
<reference evidence="6 7" key="2">
    <citation type="journal article" date="2012" name="PLoS Pathog.">
        <title>Diverse lifestyles and strategies of plant pathogenesis encoded in the genomes of eighteen Dothideomycetes fungi.</title>
        <authorList>
            <person name="Ohm R.A."/>
            <person name="Feau N."/>
            <person name="Henrissat B."/>
            <person name="Schoch C.L."/>
            <person name="Horwitz B.A."/>
            <person name="Barry K.W."/>
            <person name="Condon B.J."/>
            <person name="Copeland A.C."/>
            <person name="Dhillon B."/>
            <person name="Glaser F."/>
            <person name="Hesse C.N."/>
            <person name="Kosti I."/>
            <person name="LaButti K."/>
            <person name="Lindquist E.A."/>
            <person name="Lucas S."/>
            <person name="Salamov A.A."/>
            <person name="Bradshaw R.E."/>
            <person name="Ciuffetti L."/>
            <person name="Hamelin R.C."/>
            <person name="Kema G.H.J."/>
            <person name="Lawrence C."/>
            <person name="Scott J.A."/>
            <person name="Spatafora J.W."/>
            <person name="Turgeon B.G."/>
            <person name="de Wit P.J.G.M."/>
            <person name="Zhong S."/>
            <person name="Goodwin S.B."/>
            <person name="Grigoriev I.V."/>
        </authorList>
    </citation>
    <scope>NUCLEOTIDE SEQUENCE [LARGE SCALE GENOMIC DNA]</scope>
    <source>
        <strain evidence="7">NZE10 / CBS 128990</strain>
    </source>
</reference>
<evidence type="ECO:0000256" key="4">
    <source>
        <dbReference type="SAM" id="SignalP"/>
    </source>
</evidence>
<dbReference type="InterPro" id="IPR034164">
    <property type="entry name" value="Pepsin-like_dom"/>
</dbReference>